<reference evidence="2" key="1">
    <citation type="submission" date="2015-06" db="EMBL/GenBank/DDBJ databases">
        <authorList>
            <person name="Radhakrishnan Rajesh"/>
            <person name="Underwood Anthony"/>
            <person name="Al-Shahib Ali"/>
        </authorList>
    </citation>
    <scope>NUCLEOTIDE SEQUENCE [LARGE SCALE GENOMIC DNA]</scope>
    <source>
        <strain evidence="2">P19_London_7_VIM_2_05_10</strain>
    </source>
</reference>
<sequence length="126" mass="13297">MKFSPTTLGFYSPGVHGDNIPEDAVDVSSARYAEVMEQHALGLRIVAGPDGGPVAVDQPSPEPLDRAAVEAARLVAYADPLTGSDRYFAEAQRESLLGNADAAEAAKALGLARFAEIQAEFPWPAE</sequence>
<comment type="caution">
    <text evidence="1">The sequence shown here is derived from an EMBL/GenBank/DDBJ whole genome shotgun (WGS) entry which is preliminary data.</text>
</comment>
<organism evidence="1 2">
    <name type="scientific">Pseudomonas aeruginosa</name>
    <dbReference type="NCBI Taxonomy" id="287"/>
    <lineage>
        <taxon>Bacteria</taxon>
        <taxon>Pseudomonadati</taxon>
        <taxon>Pseudomonadota</taxon>
        <taxon>Gammaproteobacteria</taxon>
        <taxon>Pseudomonadales</taxon>
        <taxon>Pseudomonadaceae</taxon>
        <taxon>Pseudomonas</taxon>
    </lineage>
</organism>
<protein>
    <recommendedName>
        <fullName evidence="3">Phage tail protein</fullName>
    </recommendedName>
</protein>
<dbReference type="AlphaFoldDB" id="A0A9P1RAR1"/>
<evidence type="ECO:0008006" key="3">
    <source>
        <dbReference type="Google" id="ProtNLM"/>
    </source>
</evidence>
<evidence type="ECO:0000313" key="2">
    <source>
        <dbReference type="Proteomes" id="UP000045039"/>
    </source>
</evidence>
<evidence type="ECO:0000313" key="1">
    <source>
        <dbReference type="EMBL" id="CRP86568.1"/>
    </source>
</evidence>
<proteinExistence type="predicted"/>
<gene>
    <name evidence="1" type="ORF">PAERUG_P19_London_7_VIM_2_05_10_05815</name>
</gene>
<accession>A0A9P1RAR1</accession>
<name>A0A9P1RAR1_PSEAI</name>
<dbReference type="Proteomes" id="UP000045039">
    <property type="component" value="Unassembled WGS sequence"/>
</dbReference>
<dbReference type="RefSeq" id="WP_153576435.1">
    <property type="nucleotide sequence ID" value="NZ_CVVU01000248.1"/>
</dbReference>
<dbReference type="EMBL" id="CVVU01000248">
    <property type="protein sequence ID" value="CRP86568.1"/>
    <property type="molecule type" value="Genomic_DNA"/>
</dbReference>